<dbReference type="PANTHER" id="PTHR42951:SF17">
    <property type="entry name" value="METALLO-BETA-LACTAMASE DOMAIN-CONTAINING PROTEIN"/>
    <property type="match status" value="1"/>
</dbReference>
<accession>A0A2R7Y8T2</accession>
<dbReference type="InterPro" id="IPR001279">
    <property type="entry name" value="Metallo-B-lactamas"/>
</dbReference>
<dbReference type="InterPro" id="IPR036866">
    <property type="entry name" value="RibonucZ/Hydroxyglut_hydro"/>
</dbReference>
<dbReference type="Gene3D" id="3.60.15.10">
    <property type="entry name" value="Ribonuclease Z/Hydroxyacylglutathione hydrolase-like"/>
    <property type="match status" value="1"/>
</dbReference>
<feature type="domain" description="Metallo-beta-lactamase" evidence="1">
    <location>
        <begin position="15"/>
        <end position="182"/>
    </location>
</feature>
<gene>
    <name evidence="2" type="ORF">B7O98_00510</name>
</gene>
<dbReference type="SUPFAM" id="SSF56281">
    <property type="entry name" value="Metallo-hydrolase/oxidoreductase"/>
    <property type="match status" value="1"/>
</dbReference>
<organism evidence="2 3">
    <name type="scientific">Zestosphaera tikiterensis</name>
    <dbReference type="NCBI Taxonomy" id="1973259"/>
    <lineage>
        <taxon>Archaea</taxon>
        <taxon>Thermoproteota</taxon>
        <taxon>Thermoprotei</taxon>
        <taxon>Desulfurococcales</taxon>
        <taxon>Desulfurococcaceae</taxon>
        <taxon>Zestosphaera</taxon>
    </lineage>
</organism>
<dbReference type="SMART" id="SM00849">
    <property type="entry name" value="Lactamase_B"/>
    <property type="match status" value="1"/>
</dbReference>
<comment type="caution">
    <text evidence="2">The sequence shown here is derived from an EMBL/GenBank/DDBJ whole genome shotgun (WGS) entry which is preliminary data.</text>
</comment>
<evidence type="ECO:0000259" key="1">
    <source>
        <dbReference type="SMART" id="SM00849"/>
    </source>
</evidence>
<dbReference type="Pfam" id="PF00753">
    <property type="entry name" value="Lactamase_B"/>
    <property type="match status" value="1"/>
</dbReference>
<sequence length="202" mass="22666">MVHVYEDIHLVKDSYVNVYLIVRGADVVLIDAGLESTWSLIKDYLNTLGLTFKDLTAVVITHHHRDHVGSLKYVVQNSNAVVAAHVDEIELIKSRSGVNVNVALRDGDMFKGLKVVHTPGHTPGHICLLDLKTKSLFVGDLVVEENGELNEIPHHYSIDPMKNREAIKKLRYVDFNNLMPSHGEPLLHVGKEKLEELITKLV</sequence>
<evidence type="ECO:0000313" key="2">
    <source>
        <dbReference type="EMBL" id="PUA33935.1"/>
    </source>
</evidence>
<dbReference type="InterPro" id="IPR050855">
    <property type="entry name" value="NDM-1-like"/>
</dbReference>
<dbReference type="AlphaFoldDB" id="A0A2R7Y8T2"/>
<evidence type="ECO:0000313" key="3">
    <source>
        <dbReference type="Proteomes" id="UP000244093"/>
    </source>
</evidence>
<proteinExistence type="predicted"/>
<dbReference type="EMBL" id="NBVN01000001">
    <property type="protein sequence ID" value="PUA33935.1"/>
    <property type="molecule type" value="Genomic_DNA"/>
</dbReference>
<dbReference type="Proteomes" id="UP000244093">
    <property type="component" value="Unassembled WGS sequence"/>
</dbReference>
<reference evidence="2 3" key="1">
    <citation type="journal article" date="2018" name="Syst. Appl. Microbiol.">
        <title>A new symbiotic nanoarchaeote (Candidatus Nanoclepta minutus) and its host (Zestosphaera tikiterensis gen. nov., sp. nov.) from a New Zealand hot spring.</title>
        <authorList>
            <person name="St John E."/>
            <person name="Liu Y."/>
            <person name="Podar M."/>
            <person name="Stott M.B."/>
            <person name="Meneghin J."/>
            <person name="Chen Z."/>
            <person name="Lagutin K."/>
            <person name="Mitchell K."/>
            <person name="Reysenbach A.L."/>
        </authorList>
    </citation>
    <scope>NUCLEOTIDE SEQUENCE [LARGE SCALE GENOMIC DNA]</scope>
    <source>
        <strain evidence="2">NZ3</strain>
    </source>
</reference>
<name>A0A2R7Y8T2_9CREN</name>
<dbReference type="CDD" id="cd07721">
    <property type="entry name" value="yflN-like_MBL-fold"/>
    <property type="match status" value="1"/>
</dbReference>
<protein>
    <submittedName>
        <fullName evidence="2">Glyoxalase</fullName>
    </submittedName>
</protein>
<dbReference type="PANTHER" id="PTHR42951">
    <property type="entry name" value="METALLO-BETA-LACTAMASE DOMAIN-CONTAINING"/>
    <property type="match status" value="1"/>
</dbReference>